<dbReference type="AlphaFoldDB" id="A0A927B0M8"/>
<dbReference type="Gene3D" id="3.20.20.80">
    <property type="entry name" value="Glycosidases"/>
    <property type="match status" value="1"/>
</dbReference>
<gene>
    <name evidence="1" type="ORF">IC230_09275</name>
</gene>
<dbReference type="GO" id="GO:0005975">
    <property type="term" value="P:carbohydrate metabolic process"/>
    <property type="evidence" value="ECO:0007669"/>
    <property type="project" value="InterPro"/>
</dbReference>
<dbReference type="InterPro" id="IPR001360">
    <property type="entry name" value="Glyco_hydro_1"/>
</dbReference>
<dbReference type="Proteomes" id="UP000653797">
    <property type="component" value="Unassembled WGS sequence"/>
</dbReference>
<proteinExistence type="predicted"/>
<dbReference type="InterPro" id="IPR017853">
    <property type="entry name" value="GH"/>
</dbReference>
<dbReference type="GO" id="GO:0004553">
    <property type="term" value="F:hydrolase activity, hydrolyzing O-glycosyl compounds"/>
    <property type="evidence" value="ECO:0007669"/>
    <property type="project" value="InterPro"/>
</dbReference>
<dbReference type="EMBL" id="JACXAA010000003">
    <property type="protein sequence ID" value="MBD2753077.1"/>
    <property type="molecule type" value="Genomic_DNA"/>
</dbReference>
<keyword evidence="1" id="KW-0378">Hydrolase</keyword>
<dbReference type="Pfam" id="PF00232">
    <property type="entry name" value="Glyco_hydro_1"/>
    <property type="match status" value="1"/>
</dbReference>
<protein>
    <submittedName>
        <fullName evidence="1">Glycoside hydrolase family 1 protein</fullName>
    </submittedName>
</protein>
<dbReference type="RefSeq" id="WP_191038715.1">
    <property type="nucleotide sequence ID" value="NZ_JACXAA010000003.1"/>
</dbReference>
<comment type="caution">
    <text evidence="1">The sequence shown here is derived from an EMBL/GenBank/DDBJ whole genome shotgun (WGS) entry which is preliminary data.</text>
</comment>
<organism evidence="1 2">
    <name type="scientific">Spirosoma validum</name>
    <dbReference type="NCBI Taxonomy" id="2771355"/>
    <lineage>
        <taxon>Bacteria</taxon>
        <taxon>Pseudomonadati</taxon>
        <taxon>Bacteroidota</taxon>
        <taxon>Cytophagia</taxon>
        <taxon>Cytophagales</taxon>
        <taxon>Cytophagaceae</taxon>
        <taxon>Spirosoma</taxon>
    </lineage>
</organism>
<accession>A0A927B0M8</accession>
<evidence type="ECO:0000313" key="1">
    <source>
        <dbReference type="EMBL" id="MBD2753077.1"/>
    </source>
</evidence>
<dbReference type="SUPFAM" id="SSF51445">
    <property type="entry name" value="(Trans)glycosidases"/>
    <property type="match status" value="1"/>
</dbReference>
<reference evidence="1" key="1">
    <citation type="submission" date="2020-09" db="EMBL/GenBank/DDBJ databases">
        <authorList>
            <person name="Kim M.K."/>
        </authorList>
    </citation>
    <scope>NUCLEOTIDE SEQUENCE</scope>
    <source>
        <strain evidence="1">BT704</strain>
    </source>
</reference>
<keyword evidence="2" id="KW-1185">Reference proteome</keyword>
<name>A0A927B0M8_9BACT</name>
<sequence length="430" mass="49291">MLSKKIKIELWGGIECTVNRVGDVYQDQVKRSGHHDRPEDLDHIAELGIRTLRYPVLWERTAPDHPDSLDWRWADDRITQLRDLGIRPIAGLVHHGCGPRYATFDSPAFVPGLAQYARHVAERYPWLVDYTPVNEPLTTARFAGLYGHWYPHGRSDQQFVRLLLRQIQATMAAMAEIRTVQPKARLIQTDDLSYVHSVPGVQYQADFENERRWLTWDLLCGRVTSDHALWDYLRRSGATEAELWAIAEHACPPSLIGVNHYVTSERYLDEQTPDYPGWMQSTNGRQGYVDTEVVRAAPEKRLGIGKLIEQVWERYGLPIVVTEAHLGDCVDEQKRWLGEIWQQAQAARQDGVDVRAVTVWALFGLYDWHCLLTRQENRYEPGVFNVHSGRVIPTGLDEMIAQLAHGRPVNELIPAGEGWWQVLQEVCLPA</sequence>
<evidence type="ECO:0000313" key="2">
    <source>
        <dbReference type="Proteomes" id="UP000653797"/>
    </source>
</evidence>